<accession>A0A917ECW8</accession>
<organism evidence="2 3">
    <name type="scientific">Streptococcus himalayensis</name>
    <dbReference type="NCBI Taxonomy" id="1888195"/>
    <lineage>
        <taxon>Bacteria</taxon>
        <taxon>Bacillati</taxon>
        <taxon>Bacillota</taxon>
        <taxon>Bacilli</taxon>
        <taxon>Lactobacillales</taxon>
        <taxon>Streptococcaceae</taxon>
        <taxon>Streptococcus</taxon>
    </lineage>
</organism>
<dbReference type="EMBL" id="BMJN01000001">
    <property type="protein sequence ID" value="GGE23277.1"/>
    <property type="molecule type" value="Genomic_DNA"/>
</dbReference>
<evidence type="ECO:0000313" key="3">
    <source>
        <dbReference type="Proteomes" id="UP000660801"/>
    </source>
</evidence>
<feature type="domain" description="HTH LytTR-type" evidence="1">
    <location>
        <begin position="7"/>
        <end position="71"/>
    </location>
</feature>
<protein>
    <recommendedName>
        <fullName evidence="1">HTH LytTR-type domain-containing protein</fullName>
    </recommendedName>
</protein>
<evidence type="ECO:0000259" key="1">
    <source>
        <dbReference type="Pfam" id="PF04397"/>
    </source>
</evidence>
<dbReference type="GO" id="GO:0003677">
    <property type="term" value="F:DNA binding"/>
    <property type="evidence" value="ECO:0007669"/>
    <property type="project" value="InterPro"/>
</dbReference>
<sequence>MLQKQDIHVLELKGIFHIAAKDKVVSTKTKDKSYRLEKRIYPLTEVPSKTFLYISQSEISDHEKIRSLFYQKWTDKNLFDDGDPPFSSPCYLTSGKALDL</sequence>
<dbReference type="Proteomes" id="UP000660801">
    <property type="component" value="Unassembled WGS sequence"/>
</dbReference>
<comment type="caution">
    <text evidence="2">The sequence shown here is derived from an EMBL/GenBank/DDBJ whole genome shotgun (WGS) entry which is preliminary data.</text>
</comment>
<reference evidence="2" key="1">
    <citation type="journal article" date="2014" name="Int. J. Syst. Evol. Microbiol.">
        <title>Complete genome sequence of Corynebacterium casei LMG S-19264T (=DSM 44701T), isolated from a smear-ripened cheese.</title>
        <authorList>
            <consortium name="US DOE Joint Genome Institute (JGI-PGF)"/>
            <person name="Walter F."/>
            <person name="Albersmeier A."/>
            <person name="Kalinowski J."/>
            <person name="Ruckert C."/>
        </authorList>
    </citation>
    <scope>NUCLEOTIDE SEQUENCE</scope>
    <source>
        <strain evidence="2">CGMCC 1.15533</strain>
    </source>
</reference>
<reference evidence="2" key="2">
    <citation type="submission" date="2020-09" db="EMBL/GenBank/DDBJ databases">
        <authorList>
            <person name="Sun Q."/>
            <person name="Zhou Y."/>
        </authorList>
    </citation>
    <scope>NUCLEOTIDE SEQUENCE</scope>
    <source>
        <strain evidence="2">CGMCC 1.15533</strain>
    </source>
</reference>
<proteinExistence type="predicted"/>
<dbReference type="InterPro" id="IPR007492">
    <property type="entry name" value="LytTR_DNA-bd_dom"/>
</dbReference>
<gene>
    <name evidence="2" type="ORF">GCM10011510_00400</name>
</gene>
<evidence type="ECO:0000313" key="2">
    <source>
        <dbReference type="EMBL" id="GGE23277.1"/>
    </source>
</evidence>
<name>A0A917ECW8_9STRE</name>
<dbReference type="RefSeq" id="WP_068990349.1">
    <property type="nucleotide sequence ID" value="NZ_BMJN01000001.1"/>
</dbReference>
<dbReference type="AlphaFoldDB" id="A0A917ECW8"/>
<keyword evidence="3" id="KW-1185">Reference proteome</keyword>
<dbReference type="Pfam" id="PF04397">
    <property type="entry name" value="LytTR"/>
    <property type="match status" value="1"/>
</dbReference>